<keyword evidence="2" id="KW-1185">Reference proteome</keyword>
<dbReference type="AlphaFoldDB" id="A0A238J9T1"/>
<dbReference type="Proteomes" id="UP000225972">
    <property type="component" value="Unassembled WGS sequence"/>
</dbReference>
<name>A0A238J9T1_9RHOB</name>
<reference evidence="2" key="1">
    <citation type="submission" date="2017-05" db="EMBL/GenBank/DDBJ databases">
        <authorList>
            <person name="Rodrigo-Torres L."/>
            <person name="Arahal R. D."/>
            <person name="Lucena T."/>
        </authorList>
    </citation>
    <scope>NUCLEOTIDE SEQUENCE [LARGE SCALE GENOMIC DNA]</scope>
    <source>
        <strain evidence="2">CECT 8649</strain>
    </source>
</reference>
<dbReference type="EMBL" id="FXXP01000001">
    <property type="protein sequence ID" value="SMX26947.1"/>
    <property type="molecule type" value="Genomic_DNA"/>
</dbReference>
<gene>
    <name evidence="1" type="ORF">TRP8649_01046</name>
</gene>
<sequence length="43" mass="4605">MMHGKVHARPEGGLLASATCRYANRIKAQQPFIITPALAAGWA</sequence>
<evidence type="ECO:0000313" key="1">
    <source>
        <dbReference type="EMBL" id="SMX26947.1"/>
    </source>
</evidence>
<organism evidence="1 2">
    <name type="scientific">Pelagimonas phthalicica</name>
    <dbReference type="NCBI Taxonomy" id="1037362"/>
    <lineage>
        <taxon>Bacteria</taxon>
        <taxon>Pseudomonadati</taxon>
        <taxon>Pseudomonadota</taxon>
        <taxon>Alphaproteobacteria</taxon>
        <taxon>Rhodobacterales</taxon>
        <taxon>Roseobacteraceae</taxon>
        <taxon>Pelagimonas</taxon>
    </lineage>
</organism>
<protein>
    <submittedName>
        <fullName evidence="1">Uncharacterized protein</fullName>
    </submittedName>
</protein>
<proteinExistence type="predicted"/>
<accession>A0A238J9T1</accession>
<evidence type="ECO:0000313" key="2">
    <source>
        <dbReference type="Proteomes" id="UP000225972"/>
    </source>
</evidence>